<organism evidence="2 3">
    <name type="scientific">Serendipita indica (strain DSM 11827)</name>
    <name type="common">Root endophyte fungus</name>
    <name type="synonym">Piriformospora indica</name>
    <dbReference type="NCBI Taxonomy" id="1109443"/>
    <lineage>
        <taxon>Eukaryota</taxon>
        <taxon>Fungi</taxon>
        <taxon>Dikarya</taxon>
        <taxon>Basidiomycota</taxon>
        <taxon>Agaricomycotina</taxon>
        <taxon>Agaricomycetes</taxon>
        <taxon>Sebacinales</taxon>
        <taxon>Serendipitaceae</taxon>
        <taxon>Serendipita</taxon>
    </lineage>
</organism>
<dbReference type="Proteomes" id="UP000007148">
    <property type="component" value="Unassembled WGS sequence"/>
</dbReference>
<gene>
    <name evidence="2" type="ORF">PIIN_10969</name>
</gene>
<accession>G4U091</accession>
<dbReference type="InterPro" id="IPR049233">
    <property type="entry name" value="DUF6830"/>
</dbReference>
<evidence type="ECO:0000313" key="3">
    <source>
        <dbReference type="Proteomes" id="UP000007148"/>
    </source>
</evidence>
<comment type="caution">
    <text evidence="2">The sequence shown here is derived from an EMBL/GenBank/DDBJ whole genome shotgun (WGS) entry which is preliminary data.</text>
</comment>
<feature type="non-terminal residue" evidence="2">
    <location>
        <position position="1"/>
    </location>
</feature>
<dbReference type="InParanoid" id="G4U091"/>
<dbReference type="HOGENOM" id="CLU_705079_0_0_1"/>
<dbReference type="OrthoDB" id="2576233at2759"/>
<sequence>MGQFALAVTISSNGEVTRFRHFGKGISHISQWTGREDKELQRVLVAVLAGGRNINMEVMQNIRAFHDFLYLVQYRSHDDETLGYIHNALAIFHKTKQVYIDTGARRVHIPEFGSSLQFTTEIIERNHKPFAKQLYTHTNHRDYEEQMCRVLDRHERLTHFQDLLAYATRIYNETTLQKSLLQYLPAFQQRMQKILLPTPTATSKISKLMETRKATRLWLNVNPTRSRLSLTDISTIYSLPDLSSETVKLLETMCGPSTANVGHLQNLCHADVWESLTICLPDVQDEDLQSRAHTINAQPPNDKYPYGHCHCVLVTDSPDACTAGIEGYRVAQVRLLFQLHFRGSIRESSGSYASTLDLAYVQWFTSPRRAEPNINMFRVSRPELNGEPRQGS</sequence>
<dbReference type="OMA" id="WESLTIC"/>
<keyword evidence="3" id="KW-1185">Reference proteome</keyword>
<proteinExistence type="predicted"/>
<dbReference type="EMBL" id="CAFZ01001161">
    <property type="protein sequence ID" value="CCA76984.1"/>
    <property type="molecule type" value="Genomic_DNA"/>
</dbReference>
<dbReference type="eggNOG" id="ENOG502SHSB">
    <property type="taxonomic scope" value="Eukaryota"/>
</dbReference>
<feature type="domain" description="DUF6830" evidence="1">
    <location>
        <begin position="209"/>
        <end position="319"/>
    </location>
</feature>
<evidence type="ECO:0000313" key="2">
    <source>
        <dbReference type="EMBL" id="CCA76984.1"/>
    </source>
</evidence>
<dbReference type="Pfam" id="PF20722">
    <property type="entry name" value="DUF6830"/>
    <property type="match status" value="1"/>
</dbReference>
<protein>
    <recommendedName>
        <fullName evidence="1">DUF6830 domain-containing protein</fullName>
    </recommendedName>
</protein>
<dbReference type="AlphaFoldDB" id="G4U091"/>
<name>G4U091_SERID</name>
<reference evidence="2 3" key="1">
    <citation type="journal article" date="2011" name="PLoS Pathog.">
        <title>Endophytic Life Strategies Decoded by Genome and Transcriptome Analyses of the Mutualistic Root Symbiont Piriformospora indica.</title>
        <authorList>
            <person name="Zuccaro A."/>
            <person name="Lahrmann U."/>
            <person name="Guldener U."/>
            <person name="Langen G."/>
            <person name="Pfiffi S."/>
            <person name="Biedenkopf D."/>
            <person name="Wong P."/>
            <person name="Samans B."/>
            <person name="Grimm C."/>
            <person name="Basiewicz M."/>
            <person name="Murat C."/>
            <person name="Martin F."/>
            <person name="Kogel K.H."/>
        </authorList>
    </citation>
    <scope>NUCLEOTIDE SEQUENCE [LARGE SCALE GENOMIC DNA]</scope>
    <source>
        <strain evidence="2 3">DSM 11827</strain>
    </source>
</reference>
<evidence type="ECO:0000259" key="1">
    <source>
        <dbReference type="Pfam" id="PF20722"/>
    </source>
</evidence>